<dbReference type="EMBL" id="LS992241">
    <property type="protein sequence ID" value="SYX84856.1"/>
    <property type="molecule type" value="Genomic_DNA"/>
</dbReference>
<evidence type="ECO:0000256" key="1">
    <source>
        <dbReference type="ARBA" id="ARBA00023121"/>
    </source>
</evidence>
<accession>A0A383RF00</accession>
<dbReference type="InterPro" id="IPR050270">
    <property type="entry name" value="DegV_domain_contain"/>
</dbReference>
<keyword evidence="1" id="KW-0446">Lipid-binding</keyword>
<dbReference type="GO" id="GO:0008289">
    <property type="term" value="F:lipid binding"/>
    <property type="evidence" value="ECO:0007669"/>
    <property type="project" value="UniProtKB-KW"/>
</dbReference>
<dbReference type="Gene3D" id="3.30.1180.10">
    <property type="match status" value="1"/>
</dbReference>
<dbReference type="InterPro" id="IPR043168">
    <property type="entry name" value="DegV_C"/>
</dbReference>
<evidence type="ECO:0000313" key="2">
    <source>
        <dbReference type="EMBL" id="SYX84856.1"/>
    </source>
</evidence>
<proteinExistence type="predicted"/>
<dbReference type="Gene3D" id="3.40.50.10170">
    <property type="match status" value="1"/>
</dbReference>
<dbReference type="NCBIfam" id="TIGR00762">
    <property type="entry name" value="DegV"/>
    <property type="match status" value="1"/>
</dbReference>
<name>A0A383RF00_PAEAL</name>
<dbReference type="Proteomes" id="UP000304148">
    <property type="component" value="Chromosome"/>
</dbReference>
<reference evidence="3" key="1">
    <citation type="submission" date="2018-08" db="EMBL/GenBank/DDBJ databases">
        <authorList>
            <person name="Chevrot R."/>
        </authorList>
    </citation>
    <scope>NUCLEOTIDE SEQUENCE [LARGE SCALE GENOMIC DNA]</scope>
</reference>
<dbReference type="PANTHER" id="PTHR33434:SF2">
    <property type="entry name" value="FATTY ACID-BINDING PROTEIN TM_1468"/>
    <property type="match status" value="1"/>
</dbReference>
<protein>
    <submittedName>
        <fullName evidence="2">Degv family protein</fullName>
    </submittedName>
</protein>
<dbReference type="PROSITE" id="PS51482">
    <property type="entry name" value="DEGV"/>
    <property type="match status" value="1"/>
</dbReference>
<sequence>MNHIKIFSDSTCDLPKSLLERYEVGIIPLYVTFGDDAYRDGVDMTPSELYKRVDACGKLPKTSSPSPADFVKAFEPFVNEGCKILYIGLSSHLSSTIQNAIIAGDMLGEGTVTVIDSLNLSTGIGIQVLKAAMALESGTSLEETVKLVEDVRGKMETEFIIDTLDYLYKGGRCNSLQNLIGSLLRIRPVIKVVDGKMIAANKIRGKREKALEQLKQNALDHVDEMDKDIVFVTHSLSPEDAKMIQAELQEKTGAKHVILSDCGCVISSHCGPNTIGIVYARK</sequence>
<dbReference type="PANTHER" id="PTHR33434">
    <property type="entry name" value="DEGV DOMAIN-CONTAINING PROTEIN DR_1986-RELATED"/>
    <property type="match status" value="1"/>
</dbReference>
<evidence type="ECO:0000313" key="3">
    <source>
        <dbReference type="Proteomes" id="UP000304148"/>
    </source>
</evidence>
<dbReference type="Pfam" id="PF02645">
    <property type="entry name" value="DegV"/>
    <property type="match status" value="1"/>
</dbReference>
<dbReference type="RefSeq" id="WP_138186646.1">
    <property type="nucleotide sequence ID" value="NZ_LS992241.1"/>
</dbReference>
<gene>
    <name evidence="2" type="ORF">PBLR_13278</name>
</gene>
<dbReference type="InterPro" id="IPR003797">
    <property type="entry name" value="DegV"/>
</dbReference>
<dbReference type="AlphaFoldDB" id="A0A383RF00"/>
<organism evidence="2 3">
    <name type="scientific">Paenibacillus alvei</name>
    <name type="common">Bacillus alvei</name>
    <dbReference type="NCBI Taxonomy" id="44250"/>
    <lineage>
        <taxon>Bacteria</taxon>
        <taxon>Bacillati</taxon>
        <taxon>Bacillota</taxon>
        <taxon>Bacilli</taxon>
        <taxon>Bacillales</taxon>
        <taxon>Paenibacillaceae</taxon>
        <taxon>Paenibacillus</taxon>
    </lineage>
</organism>
<dbReference type="SUPFAM" id="SSF82549">
    <property type="entry name" value="DAK1/DegV-like"/>
    <property type="match status" value="1"/>
</dbReference>